<organism evidence="1 2">
    <name type="scientific">Paracoccus onubensis</name>
    <dbReference type="NCBI Taxonomy" id="1675788"/>
    <lineage>
        <taxon>Bacteria</taxon>
        <taxon>Pseudomonadati</taxon>
        <taxon>Pseudomonadota</taxon>
        <taxon>Alphaproteobacteria</taxon>
        <taxon>Rhodobacterales</taxon>
        <taxon>Paracoccaceae</taxon>
        <taxon>Paracoccus</taxon>
    </lineage>
</organism>
<dbReference type="AlphaFoldDB" id="A0A418SWS4"/>
<evidence type="ECO:0000313" key="1">
    <source>
        <dbReference type="EMBL" id="RJE85412.1"/>
    </source>
</evidence>
<keyword evidence="2" id="KW-1185">Reference proteome</keyword>
<sequence>MAKAAMLRNDERGSVPALSAERMEQFRKRLDELLHARREFLDKNGSVNDVTSALGLTPITGRSGPRMFY</sequence>
<dbReference type="RefSeq" id="WP_119748568.1">
    <property type="nucleotide sequence ID" value="NZ_QZCG01000006.1"/>
</dbReference>
<dbReference type="Proteomes" id="UP000284202">
    <property type="component" value="Unassembled WGS sequence"/>
</dbReference>
<comment type="caution">
    <text evidence="1">The sequence shown here is derived from an EMBL/GenBank/DDBJ whole genome shotgun (WGS) entry which is preliminary data.</text>
</comment>
<evidence type="ECO:0000313" key="2">
    <source>
        <dbReference type="Proteomes" id="UP000284202"/>
    </source>
</evidence>
<protein>
    <submittedName>
        <fullName evidence="1">Uncharacterized protein</fullName>
    </submittedName>
</protein>
<reference evidence="2" key="1">
    <citation type="submission" date="2018-09" db="EMBL/GenBank/DDBJ databases">
        <title>Acidovorax cavernicola nov. sp. isolated from Gruta de las Maravillas (Aracena, Spain).</title>
        <authorList>
            <person name="Jurado V."/>
            <person name="Gutierrez-Patricio S."/>
            <person name="Gonzalez-Pimentel J.L."/>
            <person name="Miller A.Z."/>
            <person name="Laiz L."/>
            <person name="Saiz-Jimenez C."/>
        </authorList>
    </citation>
    <scope>NUCLEOTIDE SEQUENCE [LARGE SCALE GENOMIC DNA]</scope>
    <source>
        <strain evidence="2">1011MAR3C25</strain>
    </source>
</reference>
<dbReference type="EMBL" id="QZCG01000006">
    <property type="protein sequence ID" value="RJE85412.1"/>
    <property type="molecule type" value="Genomic_DNA"/>
</dbReference>
<accession>A0A418SWS4</accession>
<name>A0A418SWS4_9RHOB</name>
<proteinExistence type="predicted"/>
<dbReference type="OrthoDB" id="7775611at2"/>
<gene>
    <name evidence="1" type="ORF">D3P04_10415</name>
</gene>